<organism evidence="4">
    <name type="scientific">Chelativorans sp. (strain BNC1)</name>
    <dbReference type="NCBI Taxonomy" id="266779"/>
    <lineage>
        <taxon>Bacteria</taxon>
        <taxon>Pseudomonadati</taxon>
        <taxon>Pseudomonadota</taxon>
        <taxon>Alphaproteobacteria</taxon>
        <taxon>Hyphomicrobiales</taxon>
        <taxon>Phyllobacteriaceae</taxon>
        <taxon>Chelativorans</taxon>
    </lineage>
</organism>
<dbReference type="GO" id="GO:0003700">
    <property type="term" value="F:DNA-binding transcription factor activity"/>
    <property type="evidence" value="ECO:0007669"/>
    <property type="project" value="TreeGrafter"/>
</dbReference>
<dbReference type="PANTHER" id="PTHR30055">
    <property type="entry name" value="HTH-TYPE TRANSCRIPTIONAL REGULATOR RUTR"/>
    <property type="match status" value="1"/>
</dbReference>
<dbReference type="STRING" id="266779.Meso_0483"/>
<dbReference type="EMBL" id="CP000390">
    <property type="protein sequence ID" value="ABG61887.1"/>
    <property type="molecule type" value="Genomic_DNA"/>
</dbReference>
<name>Q11L38_CHESB</name>
<evidence type="ECO:0000256" key="2">
    <source>
        <dbReference type="PROSITE-ProRule" id="PRU00335"/>
    </source>
</evidence>
<reference evidence="4" key="1">
    <citation type="submission" date="2006-06" db="EMBL/GenBank/DDBJ databases">
        <title>Complete sequence of chromosome of Chelativorans sp. BNC1.</title>
        <authorList>
            <consortium name="US DOE Joint Genome Institute"/>
            <person name="Copeland A."/>
            <person name="Lucas S."/>
            <person name="Lapidus A."/>
            <person name="Barry K."/>
            <person name="Detter J.C."/>
            <person name="Glavina del Rio T."/>
            <person name="Hammon N."/>
            <person name="Israni S."/>
            <person name="Dalin E."/>
            <person name="Tice H."/>
            <person name="Pitluck S."/>
            <person name="Chertkov O."/>
            <person name="Brettin T."/>
            <person name="Bruce D."/>
            <person name="Han C."/>
            <person name="Tapia R."/>
            <person name="Gilna P."/>
            <person name="Schmutz J."/>
            <person name="Larimer F."/>
            <person name="Land M."/>
            <person name="Hauser L."/>
            <person name="Kyrpides N."/>
            <person name="Mikhailova N."/>
            <person name="Richardson P."/>
        </authorList>
    </citation>
    <scope>NUCLEOTIDE SEQUENCE</scope>
    <source>
        <strain evidence="4">BNC1</strain>
    </source>
</reference>
<dbReference type="InterPro" id="IPR009057">
    <property type="entry name" value="Homeodomain-like_sf"/>
</dbReference>
<dbReference type="KEGG" id="mes:Meso_0483"/>
<dbReference type="InterPro" id="IPR001647">
    <property type="entry name" value="HTH_TetR"/>
</dbReference>
<feature type="DNA-binding region" description="H-T-H motif" evidence="2">
    <location>
        <begin position="28"/>
        <end position="47"/>
    </location>
</feature>
<evidence type="ECO:0000259" key="3">
    <source>
        <dbReference type="PROSITE" id="PS50977"/>
    </source>
</evidence>
<protein>
    <submittedName>
        <fullName evidence="4">Transcriptional regulator, TetR family</fullName>
    </submittedName>
</protein>
<dbReference type="eggNOG" id="COG1309">
    <property type="taxonomic scope" value="Bacteria"/>
</dbReference>
<dbReference type="GO" id="GO:0000976">
    <property type="term" value="F:transcription cis-regulatory region binding"/>
    <property type="evidence" value="ECO:0007669"/>
    <property type="project" value="TreeGrafter"/>
</dbReference>
<dbReference type="Pfam" id="PF17939">
    <property type="entry name" value="TetR_C_30"/>
    <property type="match status" value="1"/>
</dbReference>
<gene>
    <name evidence="4" type="ordered locus">Meso_0483</name>
</gene>
<dbReference type="PRINTS" id="PR00455">
    <property type="entry name" value="HTHTETR"/>
</dbReference>
<dbReference type="InterPro" id="IPR050109">
    <property type="entry name" value="HTH-type_TetR-like_transc_reg"/>
</dbReference>
<dbReference type="HOGENOM" id="CLU_069356_19_1_5"/>
<dbReference type="PROSITE" id="PS50977">
    <property type="entry name" value="HTH_TETR_2"/>
    <property type="match status" value="1"/>
</dbReference>
<dbReference type="InterPro" id="IPR041586">
    <property type="entry name" value="PsrA_TetR_C"/>
</dbReference>
<dbReference type="InterPro" id="IPR036271">
    <property type="entry name" value="Tet_transcr_reg_TetR-rel_C_sf"/>
</dbReference>
<dbReference type="PANTHER" id="PTHR30055:SF181">
    <property type="entry name" value="BLR6905 PROTEIN"/>
    <property type="match status" value="1"/>
</dbReference>
<dbReference type="SUPFAM" id="SSF48498">
    <property type="entry name" value="Tetracyclin repressor-like, C-terminal domain"/>
    <property type="match status" value="1"/>
</dbReference>
<dbReference type="PROSITE" id="PS01081">
    <property type="entry name" value="HTH_TETR_1"/>
    <property type="match status" value="1"/>
</dbReference>
<proteinExistence type="predicted"/>
<evidence type="ECO:0000313" key="4">
    <source>
        <dbReference type="EMBL" id="ABG61887.1"/>
    </source>
</evidence>
<dbReference type="InterPro" id="IPR023772">
    <property type="entry name" value="DNA-bd_HTH_TetR-type_CS"/>
</dbReference>
<dbReference type="Pfam" id="PF00440">
    <property type="entry name" value="TetR_N"/>
    <property type="match status" value="1"/>
</dbReference>
<dbReference type="SUPFAM" id="SSF46689">
    <property type="entry name" value="Homeodomain-like"/>
    <property type="match status" value="1"/>
</dbReference>
<keyword evidence="1 2" id="KW-0238">DNA-binding</keyword>
<dbReference type="Gene3D" id="1.10.357.10">
    <property type="entry name" value="Tetracycline Repressor, domain 2"/>
    <property type="match status" value="1"/>
</dbReference>
<dbReference type="AlphaFoldDB" id="Q11L38"/>
<feature type="domain" description="HTH tetR-type" evidence="3">
    <location>
        <begin position="5"/>
        <end position="65"/>
    </location>
</feature>
<evidence type="ECO:0000256" key="1">
    <source>
        <dbReference type="ARBA" id="ARBA00023125"/>
    </source>
</evidence>
<sequence length="225" mass="25254">MSQKQSSRDVILDAAEKVFATFGFEGASMREIANESGISQALLHYHFQSKDNLYEEIFARRARIINGYRAQLLDELFAGERKPELEDVLEVMFCPASDALGSGTQSEAFTQMVSALVAGGDERSRALMIKHYDPIARRFMEAFMKLETPKLSQEDAAWAYLFAHSARMQIYAHTGRPERLTGKPLSETRLRRVKDNAIRYTAAGIRTLGINGSSVRSSRESAHRA</sequence>
<accession>Q11L38</accession>